<dbReference type="EMBL" id="JAMAST010000001">
    <property type="protein sequence ID" value="MCL1630569.1"/>
    <property type="molecule type" value="Genomic_DNA"/>
</dbReference>
<reference evidence="2 3" key="1">
    <citation type="submission" date="2022-05" db="EMBL/GenBank/DDBJ databases">
        <title>Sporolactobacillus sp nov CPB3-1, isolated from tree bark (Mangifera indica L.).</title>
        <authorList>
            <person name="Phuengjayaem S."/>
            <person name="Tanasupawat S."/>
        </authorList>
    </citation>
    <scope>NUCLEOTIDE SEQUENCE [LARGE SCALE GENOMIC DNA]</scope>
    <source>
        <strain evidence="2 3">CPB3-1</strain>
    </source>
</reference>
<organism evidence="2 3">
    <name type="scientific">Sporolactobacillus mangiferae</name>
    <dbReference type="NCBI Taxonomy" id="2940498"/>
    <lineage>
        <taxon>Bacteria</taxon>
        <taxon>Bacillati</taxon>
        <taxon>Bacillota</taxon>
        <taxon>Bacilli</taxon>
        <taxon>Bacillales</taxon>
        <taxon>Sporolactobacillaceae</taxon>
        <taxon>Sporolactobacillus</taxon>
    </lineage>
</organism>
<dbReference type="InterPro" id="IPR006151">
    <property type="entry name" value="Shikm_DH/Glu-tRNA_Rdtase"/>
</dbReference>
<evidence type="ECO:0000259" key="1">
    <source>
        <dbReference type="Pfam" id="PF01488"/>
    </source>
</evidence>
<dbReference type="RefSeq" id="WP_249095928.1">
    <property type="nucleotide sequence ID" value="NZ_JAMAST010000001.1"/>
</dbReference>
<accession>A0ABT0M6S7</accession>
<protein>
    <recommendedName>
        <fullName evidence="1">Quinate/shikimate 5-dehydrogenase/glutamyl-tRNA reductase domain-containing protein</fullName>
    </recommendedName>
</protein>
<evidence type="ECO:0000313" key="2">
    <source>
        <dbReference type="EMBL" id="MCL1630569.1"/>
    </source>
</evidence>
<dbReference type="Gene3D" id="3.40.50.720">
    <property type="entry name" value="NAD(P)-binding Rossmann-like Domain"/>
    <property type="match status" value="1"/>
</dbReference>
<name>A0ABT0M6S7_9BACL</name>
<dbReference type="InterPro" id="IPR036291">
    <property type="entry name" value="NAD(P)-bd_dom_sf"/>
</dbReference>
<keyword evidence="3" id="KW-1185">Reference proteome</keyword>
<gene>
    <name evidence="2" type="ORF">M3N64_01200</name>
</gene>
<sequence>MAIISMTGRKSSGLRTLPRRTALGFTAINFLVTDLKQVRDCLLALDGQVDYILIDIEQKQNISLIRTARAMITQSRIITCKPNDATVEACDLLIRHHAHDELENKSILVIGSGNLSTKIALRLAERQANVHLLSRSYTKAVQIADCLNLITPEFSPAIHAVQAPARNYDSIISFLSADGIIGEDFLPFLNEDSLIIDGGINNFKPAFIKKALKKGITCYRLDVRIAFLYYVLLLSHEVTSFFTQTMGRIEYPEKDCHLVSGGIIGNAGDIIVDQVMAPTQIIGIADGSGGTKKANRYTANEKKIIAELARKLTAQ</sequence>
<dbReference type="Pfam" id="PF01488">
    <property type="entry name" value="Shikimate_DH"/>
    <property type="match status" value="1"/>
</dbReference>
<dbReference type="SUPFAM" id="SSF51735">
    <property type="entry name" value="NAD(P)-binding Rossmann-fold domains"/>
    <property type="match status" value="1"/>
</dbReference>
<proteinExistence type="predicted"/>
<feature type="domain" description="Quinate/shikimate 5-dehydrogenase/glutamyl-tRNA reductase" evidence="1">
    <location>
        <begin position="98"/>
        <end position="178"/>
    </location>
</feature>
<comment type="caution">
    <text evidence="2">The sequence shown here is derived from an EMBL/GenBank/DDBJ whole genome shotgun (WGS) entry which is preliminary data.</text>
</comment>
<evidence type="ECO:0000313" key="3">
    <source>
        <dbReference type="Proteomes" id="UP001203004"/>
    </source>
</evidence>
<dbReference type="Proteomes" id="UP001203004">
    <property type="component" value="Unassembled WGS sequence"/>
</dbReference>